<dbReference type="PANTHER" id="PTHR30037:SF4">
    <property type="entry name" value="DNA-3-METHYLADENINE GLYCOSYLASE I"/>
    <property type="match status" value="1"/>
</dbReference>
<keyword evidence="2" id="KW-1185">Reference proteome</keyword>
<dbReference type="RefSeq" id="WP_226540574.1">
    <property type="nucleotide sequence ID" value="NZ_CP129013.1"/>
</dbReference>
<dbReference type="InterPro" id="IPR005019">
    <property type="entry name" value="Adenine_glyco"/>
</dbReference>
<dbReference type="NCBIfam" id="TIGR00624">
    <property type="entry name" value="tag"/>
    <property type="match status" value="1"/>
</dbReference>
<organism evidence="1 2">
    <name type="scientific">Bacillus carboniphilus</name>
    <dbReference type="NCBI Taxonomy" id="86663"/>
    <lineage>
        <taxon>Bacteria</taxon>
        <taxon>Bacillati</taxon>
        <taxon>Bacillota</taxon>
        <taxon>Bacilli</taxon>
        <taxon>Bacillales</taxon>
        <taxon>Bacillaceae</taxon>
        <taxon>Bacillus</taxon>
    </lineage>
</organism>
<keyword evidence="1" id="KW-0326">Glycosidase</keyword>
<dbReference type="Gene3D" id="1.10.340.30">
    <property type="entry name" value="Hypothetical protein, domain 2"/>
    <property type="match status" value="1"/>
</dbReference>
<dbReference type="InterPro" id="IPR011257">
    <property type="entry name" value="DNA_glycosylase"/>
</dbReference>
<protein>
    <submittedName>
        <fullName evidence="1">DNA-3-methyladenine glycosylase I</fullName>
        <ecNumber evidence="1">3.2.2.20</ecNumber>
    </submittedName>
</protein>
<sequence>MNRCGWVNDDPLYIDYHDHEWGVPVYDDQKLFELLNLEGAQSGLSWYTVLKKRENYLQAFDYFDPQKIIQYDDQKIDELLKNEGIIRNRLKVQAVVRNAHAYIKIVDEFGSFSQYIWAFVDGKPIINHFTSLEEVPSTTEISKHMSKDLKKRGFTFVGPTICYAFMQATGMVNDHLTTCFCYTGKEVTS</sequence>
<accession>A0ABY9JUL0</accession>
<dbReference type="EC" id="3.2.2.20" evidence="1"/>
<dbReference type="Pfam" id="PF03352">
    <property type="entry name" value="Adenine_glyco"/>
    <property type="match status" value="1"/>
</dbReference>
<evidence type="ECO:0000313" key="1">
    <source>
        <dbReference type="EMBL" id="WLR42122.1"/>
    </source>
</evidence>
<proteinExistence type="predicted"/>
<evidence type="ECO:0000313" key="2">
    <source>
        <dbReference type="Proteomes" id="UP001197974"/>
    </source>
</evidence>
<dbReference type="InterPro" id="IPR004597">
    <property type="entry name" value="Tag"/>
</dbReference>
<name>A0ABY9JUL0_9BACI</name>
<dbReference type="EMBL" id="CP129013">
    <property type="protein sequence ID" value="WLR42122.1"/>
    <property type="molecule type" value="Genomic_DNA"/>
</dbReference>
<dbReference type="Proteomes" id="UP001197974">
    <property type="component" value="Chromosome"/>
</dbReference>
<gene>
    <name evidence="1" type="ORF">LC087_15335</name>
</gene>
<dbReference type="SUPFAM" id="SSF48150">
    <property type="entry name" value="DNA-glycosylase"/>
    <property type="match status" value="1"/>
</dbReference>
<dbReference type="InterPro" id="IPR052891">
    <property type="entry name" value="DNA-3mA_glycosylase"/>
</dbReference>
<reference evidence="1 2" key="1">
    <citation type="submission" date="2023-06" db="EMBL/GenBank/DDBJ databases">
        <title>Five Gram-positive bacteria isolated from mangrove sediments in Shenzhen, Guangdong, China.</title>
        <authorList>
            <person name="Yu S."/>
            <person name="Zheng W."/>
            <person name="Huang Y."/>
        </authorList>
    </citation>
    <scope>NUCLEOTIDE SEQUENCE [LARGE SCALE GENOMIC DNA]</scope>
    <source>
        <strain evidence="1 2">SaN35-3</strain>
    </source>
</reference>
<keyword evidence="1" id="KW-0378">Hydrolase</keyword>
<dbReference type="GO" id="GO:0008725">
    <property type="term" value="F:DNA-3-methyladenine glycosylase activity"/>
    <property type="evidence" value="ECO:0007669"/>
    <property type="project" value="UniProtKB-EC"/>
</dbReference>
<dbReference type="PANTHER" id="PTHR30037">
    <property type="entry name" value="DNA-3-METHYLADENINE GLYCOSYLASE 1"/>
    <property type="match status" value="1"/>
</dbReference>